<feature type="domain" description="C2H2-type" evidence="7">
    <location>
        <begin position="177"/>
        <end position="204"/>
    </location>
</feature>
<evidence type="ECO:0000256" key="3">
    <source>
        <dbReference type="ARBA" id="ARBA00022771"/>
    </source>
</evidence>
<name>A0A6P8QMS4_GEOSA</name>
<dbReference type="RefSeq" id="XP_033788016.1">
    <property type="nucleotide sequence ID" value="XM_033932125.1"/>
</dbReference>
<proteinExistence type="predicted"/>
<dbReference type="CDD" id="cd07765">
    <property type="entry name" value="KRAB_A-box"/>
    <property type="match status" value="1"/>
</dbReference>
<evidence type="ECO:0000256" key="1">
    <source>
        <dbReference type="ARBA" id="ARBA00022723"/>
    </source>
</evidence>
<feature type="domain" description="C2H2-type" evidence="7">
    <location>
        <begin position="393"/>
        <end position="420"/>
    </location>
</feature>
<dbReference type="PROSITE" id="PS50157">
    <property type="entry name" value="ZINC_FINGER_C2H2_2"/>
    <property type="match status" value="8"/>
</dbReference>
<keyword evidence="3 5" id="KW-0863">Zinc-finger</keyword>
<dbReference type="Pfam" id="PF12874">
    <property type="entry name" value="zf-met"/>
    <property type="match status" value="1"/>
</dbReference>
<dbReference type="PROSITE" id="PS50805">
    <property type="entry name" value="KRAB"/>
    <property type="match status" value="1"/>
</dbReference>
<evidence type="ECO:0000259" key="8">
    <source>
        <dbReference type="PROSITE" id="PS50805"/>
    </source>
</evidence>
<dbReference type="Gene3D" id="3.30.160.60">
    <property type="entry name" value="Classic Zinc Finger"/>
    <property type="match status" value="9"/>
</dbReference>
<evidence type="ECO:0000256" key="2">
    <source>
        <dbReference type="ARBA" id="ARBA00022737"/>
    </source>
</evidence>
<dbReference type="FunFam" id="3.30.160.60:FF:000446">
    <property type="entry name" value="Zinc finger protein"/>
    <property type="match status" value="1"/>
</dbReference>
<dbReference type="Proteomes" id="UP000515159">
    <property type="component" value="Chromosome 2"/>
</dbReference>
<dbReference type="InterPro" id="IPR001909">
    <property type="entry name" value="KRAB"/>
</dbReference>
<feature type="domain" description="C2H2-type" evidence="7">
    <location>
        <begin position="305"/>
        <end position="332"/>
    </location>
</feature>
<dbReference type="GO" id="GO:0005634">
    <property type="term" value="C:nucleus"/>
    <property type="evidence" value="ECO:0007669"/>
    <property type="project" value="TreeGrafter"/>
</dbReference>
<dbReference type="SMART" id="SM00349">
    <property type="entry name" value="KRAB"/>
    <property type="match status" value="1"/>
</dbReference>
<feature type="domain" description="C2H2-type" evidence="7">
    <location>
        <begin position="449"/>
        <end position="476"/>
    </location>
</feature>
<feature type="compositionally biased region" description="Basic and acidic residues" evidence="6">
    <location>
        <begin position="72"/>
        <end position="85"/>
    </location>
</feature>
<feature type="compositionally biased region" description="Polar residues" evidence="6">
    <location>
        <begin position="86"/>
        <end position="102"/>
    </location>
</feature>
<dbReference type="FunFam" id="3.30.160.60:FF:000358">
    <property type="entry name" value="zinc finger protein 24"/>
    <property type="match status" value="2"/>
</dbReference>
<dbReference type="Pfam" id="PF01352">
    <property type="entry name" value="KRAB"/>
    <property type="match status" value="1"/>
</dbReference>
<dbReference type="FunFam" id="3.30.160.60:FF:000739">
    <property type="entry name" value="Zgc:171418 protein"/>
    <property type="match status" value="1"/>
</dbReference>
<keyword evidence="4" id="KW-0862">Zinc</keyword>
<dbReference type="Gene3D" id="6.10.140.140">
    <property type="match status" value="1"/>
</dbReference>
<dbReference type="FunFam" id="3.30.160.60:FF:000100">
    <property type="entry name" value="Zinc finger 45-like"/>
    <property type="match status" value="1"/>
</dbReference>
<dbReference type="PANTHER" id="PTHR24379:SF122">
    <property type="entry name" value="SIMILAR TO ZINC FINGER PROTEIN 84 (HPF2)"/>
    <property type="match status" value="1"/>
</dbReference>
<feature type="region of interest" description="Disordered" evidence="6">
    <location>
        <begin position="72"/>
        <end position="105"/>
    </location>
</feature>
<protein>
    <submittedName>
        <fullName evidence="11">Zinc finger protein 184-like</fullName>
    </submittedName>
</protein>
<feature type="domain" description="C2H2-type" evidence="7">
    <location>
        <begin position="477"/>
        <end position="504"/>
    </location>
</feature>
<dbReference type="SUPFAM" id="SSF109640">
    <property type="entry name" value="KRAB domain (Kruppel-associated box)"/>
    <property type="match status" value="1"/>
</dbReference>
<evidence type="ECO:0000313" key="10">
    <source>
        <dbReference type="Proteomes" id="UP000515159"/>
    </source>
</evidence>
<dbReference type="InterPro" id="IPR036051">
    <property type="entry name" value="KRAB_dom_sf"/>
</dbReference>
<evidence type="ECO:0000259" key="9">
    <source>
        <dbReference type="PROSITE" id="PS50806"/>
    </source>
</evidence>
<evidence type="ECO:0000256" key="5">
    <source>
        <dbReference type="PROSITE-ProRule" id="PRU00042"/>
    </source>
</evidence>
<dbReference type="Pfam" id="PF00096">
    <property type="entry name" value="zf-C2H2"/>
    <property type="match status" value="6"/>
</dbReference>
<evidence type="ECO:0000259" key="7">
    <source>
        <dbReference type="PROSITE" id="PS50157"/>
    </source>
</evidence>
<feature type="domain" description="C2H2-type" evidence="7">
    <location>
        <begin position="233"/>
        <end position="260"/>
    </location>
</feature>
<feature type="domain" description="KRAB" evidence="8">
    <location>
        <begin position="11"/>
        <end position="84"/>
    </location>
</feature>
<dbReference type="InParanoid" id="A0A6P8QMS4"/>
<evidence type="ECO:0000256" key="6">
    <source>
        <dbReference type="SAM" id="MobiDB-lite"/>
    </source>
</evidence>
<evidence type="ECO:0000313" key="11">
    <source>
        <dbReference type="RefSeq" id="XP_033788016.1"/>
    </source>
</evidence>
<dbReference type="KEGG" id="gsh:117354487"/>
<feature type="domain" description="KRAB-related" evidence="9">
    <location>
        <begin position="8"/>
        <end position="72"/>
    </location>
</feature>
<keyword evidence="2" id="KW-0677">Repeat</keyword>
<dbReference type="InterPro" id="IPR036236">
    <property type="entry name" value="Znf_C2H2_sf"/>
</dbReference>
<sequence length="539" mass="62566">MPAGASAQVSVTFEDIAIYFSQEEWEDLEKWQKELYKDVMKENYEILISLGTSSVTVTPDIISHIEQGEELNIRNEPGSEERETGKSSCSETVASKNKNTQVHHWELRKNTKGNKILEEEDISLCCDRGKNGTDGRMPKKKQINSTESSGENVCEQSASNVLLIGAGQTKQTAKQRCLCEMCEIYFKDAVTLKLHQRSHVRKKASMCTDYEKTFSQKGVVQKEEKIRTGEMPFTCSECGDGFTTNGHLVQHQAVHTRERLYSCAECRKIFQKESLVMYQTDHTDERPVSCSECDKHFWQPQVKPFQCTECKKRFFCEQSLVEHQTIHQNMQAGESTFSCFENGRRFLHEKVHKEKLLVSAEYKNNFTQFSPLKKHSWSHRKSFRDPTPRQRTFTCAECNKNFKRLTYLKIHQRIHTGEKPFKCSECNKSFNQSSSLKIHEWLHTGKKPFTCPECNKSFSLVTNLKTHQRIHTGEKSFTCVKCNKSFSQSSYLKIHQRIHTEEKPFSCIVCDKSFTVFRYLERHRRIHTNTLADQKSSQE</sequence>
<feature type="domain" description="C2H2-type" evidence="7">
    <location>
        <begin position="505"/>
        <end position="532"/>
    </location>
</feature>
<keyword evidence="10" id="KW-1185">Reference proteome</keyword>
<dbReference type="SMART" id="SM00355">
    <property type="entry name" value="ZnF_C2H2"/>
    <property type="match status" value="8"/>
</dbReference>
<dbReference type="PANTHER" id="PTHR24379">
    <property type="entry name" value="KRAB AND ZINC FINGER DOMAIN-CONTAINING"/>
    <property type="match status" value="1"/>
</dbReference>
<dbReference type="InterPro" id="IPR003655">
    <property type="entry name" value="aKRAB"/>
</dbReference>
<feature type="domain" description="C2H2-type" evidence="7">
    <location>
        <begin position="421"/>
        <end position="448"/>
    </location>
</feature>
<dbReference type="GO" id="GO:0045595">
    <property type="term" value="P:regulation of cell differentiation"/>
    <property type="evidence" value="ECO:0007669"/>
    <property type="project" value="UniProtKB-ARBA"/>
</dbReference>
<evidence type="ECO:0000256" key="4">
    <source>
        <dbReference type="ARBA" id="ARBA00022833"/>
    </source>
</evidence>
<dbReference type="GO" id="GO:0008270">
    <property type="term" value="F:zinc ion binding"/>
    <property type="evidence" value="ECO:0007669"/>
    <property type="project" value="UniProtKB-KW"/>
</dbReference>
<gene>
    <name evidence="11" type="primary">LOC117354487</name>
</gene>
<dbReference type="GeneID" id="117354487"/>
<dbReference type="FunFam" id="3.30.160.60:FF:000624">
    <property type="entry name" value="zinc finger protein 697"/>
    <property type="match status" value="1"/>
</dbReference>
<dbReference type="GO" id="GO:0000122">
    <property type="term" value="P:negative regulation of transcription by RNA polymerase II"/>
    <property type="evidence" value="ECO:0007669"/>
    <property type="project" value="UniProtKB-ARBA"/>
</dbReference>
<dbReference type="PROSITE" id="PS50806">
    <property type="entry name" value="KRAB_RELATED"/>
    <property type="match status" value="1"/>
</dbReference>
<keyword evidence="1" id="KW-0479">Metal-binding</keyword>
<organism evidence="10 11">
    <name type="scientific">Geotrypetes seraphini</name>
    <name type="common">Gaboon caecilian</name>
    <name type="synonym">Caecilia seraphini</name>
    <dbReference type="NCBI Taxonomy" id="260995"/>
    <lineage>
        <taxon>Eukaryota</taxon>
        <taxon>Metazoa</taxon>
        <taxon>Chordata</taxon>
        <taxon>Craniata</taxon>
        <taxon>Vertebrata</taxon>
        <taxon>Euteleostomi</taxon>
        <taxon>Amphibia</taxon>
        <taxon>Gymnophiona</taxon>
        <taxon>Geotrypetes</taxon>
    </lineage>
</organism>
<dbReference type="OrthoDB" id="6077919at2759"/>
<accession>A0A6P8QMS4</accession>
<dbReference type="GO" id="GO:0000977">
    <property type="term" value="F:RNA polymerase II transcription regulatory region sequence-specific DNA binding"/>
    <property type="evidence" value="ECO:0007669"/>
    <property type="project" value="TreeGrafter"/>
</dbReference>
<dbReference type="InterPro" id="IPR013087">
    <property type="entry name" value="Znf_C2H2_type"/>
</dbReference>
<dbReference type="GO" id="GO:0000981">
    <property type="term" value="F:DNA-binding transcription factor activity, RNA polymerase II-specific"/>
    <property type="evidence" value="ECO:0007669"/>
    <property type="project" value="TreeGrafter"/>
</dbReference>
<dbReference type="PROSITE" id="PS00028">
    <property type="entry name" value="ZINC_FINGER_C2H2_1"/>
    <property type="match status" value="8"/>
</dbReference>
<dbReference type="SUPFAM" id="SSF57667">
    <property type="entry name" value="beta-beta-alpha zinc fingers"/>
    <property type="match status" value="7"/>
</dbReference>
<dbReference type="FunFam" id="3.30.160.60:FF:000912">
    <property type="entry name" value="Zinc finger protein 660"/>
    <property type="match status" value="1"/>
</dbReference>
<dbReference type="AlphaFoldDB" id="A0A6P8QMS4"/>
<reference evidence="11" key="1">
    <citation type="submission" date="2025-08" db="UniProtKB">
        <authorList>
            <consortium name="RefSeq"/>
        </authorList>
    </citation>
    <scope>IDENTIFICATION</scope>
</reference>